<dbReference type="EMBL" id="JAPOHD010000012">
    <property type="protein sequence ID" value="MCY1719872.1"/>
    <property type="molecule type" value="Genomic_DNA"/>
</dbReference>
<dbReference type="SUPFAM" id="SSF55347">
    <property type="entry name" value="Glyceraldehyde-3-phosphate dehydrogenase-like, C-terminal domain"/>
    <property type="match status" value="1"/>
</dbReference>
<accession>A0A9X3F4Z3</accession>
<sequence length="446" mass="50116">MEINNLSRRHFLRNASIGGTGIILAPTLLKSCAPGAAPSDRINIAHIGVGSQGQGELKSYFVPLETSYQVATCDPFKQRREASAFYISQQYKERGVKAPEVKSYLYFEEILERDDIDAVHITTPDHWHVPLAIHAARAGKHIMLAKPLGLSYPNFKILEKELAANNVRFHYGTQQRAQQHMQEGIKMIKEGVIGEIEKVHVWCAGKNKVQSPVCHEVPVPDDFDFDLWTGPAPLNTYCPDRVTNNSSWFQYDYSIGFLGGWGAHPLDVMVWGIKDKLSGKYSCEGSGNFWNEGGMYNNIMSWDLKLEYESGIKVDFVSTDRLAEKDFLHYRQKKDGNGTTFFGSKGWISLSRNSVESNIPEVQQKLSELSQDPNGFGQMFVDVIKGDIAETNPVDEAILSDCISHMGDIAIRTGEKITWDPNAGKVIDNDAANDWFLREMRKPYTV</sequence>
<evidence type="ECO:0000259" key="1">
    <source>
        <dbReference type="Pfam" id="PF01408"/>
    </source>
</evidence>
<dbReference type="InterPro" id="IPR050463">
    <property type="entry name" value="Gfo/Idh/MocA_oxidrdct_glycsds"/>
</dbReference>
<dbReference type="Gene3D" id="3.40.50.720">
    <property type="entry name" value="NAD(P)-binding Rossmann-like Domain"/>
    <property type="match status" value="1"/>
</dbReference>
<proteinExistence type="predicted"/>
<protein>
    <submittedName>
        <fullName evidence="3">Gfo/Idh/MocA family oxidoreductase</fullName>
    </submittedName>
</protein>
<organism evidence="3 4">
    <name type="scientific">Draconibacterium aestuarii</name>
    <dbReference type="NCBI Taxonomy" id="2998507"/>
    <lineage>
        <taxon>Bacteria</taxon>
        <taxon>Pseudomonadati</taxon>
        <taxon>Bacteroidota</taxon>
        <taxon>Bacteroidia</taxon>
        <taxon>Marinilabiliales</taxon>
        <taxon>Prolixibacteraceae</taxon>
        <taxon>Draconibacterium</taxon>
    </lineage>
</organism>
<dbReference type="GO" id="GO:0000166">
    <property type="term" value="F:nucleotide binding"/>
    <property type="evidence" value="ECO:0007669"/>
    <property type="project" value="InterPro"/>
</dbReference>
<dbReference type="PANTHER" id="PTHR43818:SF5">
    <property type="entry name" value="OXIDOREDUCTASE FAMILY PROTEIN"/>
    <property type="match status" value="1"/>
</dbReference>
<feature type="domain" description="Gfo/Idh/MocA-like oxidoreductase bacterial type C-terminal" evidence="2">
    <location>
        <begin position="215"/>
        <end position="445"/>
    </location>
</feature>
<dbReference type="Gene3D" id="3.30.360.10">
    <property type="entry name" value="Dihydrodipicolinate Reductase, domain 2"/>
    <property type="match status" value="1"/>
</dbReference>
<dbReference type="AlphaFoldDB" id="A0A9X3F4Z3"/>
<dbReference type="Pfam" id="PF01408">
    <property type="entry name" value="GFO_IDH_MocA"/>
    <property type="match status" value="1"/>
</dbReference>
<evidence type="ECO:0000313" key="4">
    <source>
        <dbReference type="Proteomes" id="UP001145087"/>
    </source>
</evidence>
<evidence type="ECO:0000313" key="3">
    <source>
        <dbReference type="EMBL" id="MCY1719872.1"/>
    </source>
</evidence>
<keyword evidence="4" id="KW-1185">Reference proteome</keyword>
<name>A0A9X3F4Z3_9BACT</name>
<dbReference type="InterPro" id="IPR006311">
    <property type="entry name" value="TAT_signal"/>
</dbReference>
<dbReference type="PROSITE" id="PS51318">
    <property type="entry name" value="TAT"/>
    <property type="match status" value="1"/>
</dbReference>
<dbReference type="Pfam" id="PF19051">
    <property type="entry name" value="GFO_IDH_MocA_C2"/>
    <property type="match status" value="1"/>
</dbReference>
<dbReference type="SUPFAM" id="SSF51735">
    <property type="entry name" value="NAD(P)-binding Rossmann-fold domains"/>
    <property type="match status" value="1"/>
</dbReference>
<gene>
    <name evidence="3" type="ORF">OU798_05930</name>
</gene>
<feature type="domain" description="Gfo/Idh/MocA-like oxidoreductase N-terminal" evidence="1">
    <location>
        <begin position="42"/>
        <end position="172"/>
    </location>
</feature>
<evidence type="ECO:0000259" key="2">
    <source>
        <dbReference type="Pfam" id="PF19051"/>
    </source>
</evidence>
<comment type="caution">
    <text evidence="3">The sequence shown here is derived from an EMBL/GenBank/DDBJ whole genome shotgun (WGS) entry which is preliminary data.</text>
</comment>
<dbReference type="RefSeq" id="WP_343332206.1">
    <property type="nucleotide sequence ID" value="NZ_JAPOHD010000012.1"/>
</dbReference>
<dbReference type="InterPro" id="IPR043906">
    <property type="entry name" value="Gfo/Idh/MocA_OxRdtase_bact_C"/>
</dbReference>
<dbReference type="InterPro" id="IPR000683">
    <property type="entry name" value="Gfo/Idh/MocA-like_OxRdtase_N"/>
</dbReference>
<dbReference type="Proteomes" id="UP001145087">
    <property type="component" value="Unassembled WGS sequence"/>
</dbReference>
<dbReference type="InterPro" id="IPR036291">
    <property type="entry name" value="NAD(P)-bd_dom_sf"/>
</dbReference>
<dbReference type="PANTHER" id="PTHR43818">
    <property type="entry name" value="BCDNA.GH03377"/>
    <property type="match status" value="1"/>
</dbReference>
<reference evidence="3" key="1">
    <citation type="submission" date="2022-11" db="EMBL/GenBank/DDBJ databases">
        <title>Marilongibacter aestuarii gen. nov., sp. nov., isolated from tidal flat sediment.</title>
        <authorList>
            <person name="Jiayan W."/>
        </authorList>
    </citation>
    <scope>NUCLEOTIDE SEQUENCE</scope>
    <source>
        <strain evidence="3">Z1-6</strain>
    </source>
</reference>